<comment type="caution">
    <text evidence="2">The sequence shown here is derived from an EMBL/GenBank/DDBJ whole genome shotgun (WGS) entry which is preliminary data.</text>
</comment>
<dbReference type="EMBL" id="VWSH01000004">
    <property type="protein sequence ID" value="KAA5532273.1"/>
    <property type="molecule type" value="Genomic_DNA"/>
</dbReference>
<feature type="transmembrane region" description="Helical" evidence="1">
    <location>
        <begin position="5"/>
        <end position="26"/>
    </location>
</feature>
<keyword evidence="1" id="KW-1133">Transmembrane helix</keyword>
<reference evidence="2 3" key="1">
    <citation type="submission" date="2019-09" db="EMBL/GenBank/DDBJ databases">
        <title>Genome sequence and assembly of Taibaiella sp.</title>
        <authorList>
            <person name="Chhetri G."/>
        </authorList>
    </citation>
    <scope>NUCLEOTIDE SEQUENCE [LARGE SCALE GENOMIC DNA]</scope>
    <source>
        <strain evidence="2 3">KVB11</strain>
    </source>
</reference>
<keyword evidence="3" id="KW-1185">Reference proteome</keyword>
<feature type="transmembrane region" description="Helical" evidence="1">
    <location>
        <begin position="57"/>
        <end position="77"/>
    </location>
</feature>
<dbReference type="Proteomes" id="UP000323632">
    <property type="component" value="Unassembled WGS sequence"/>
</dbReference>
<name>A0A5M6CBA8_9BACT</name>
<evidence type="ECO:0000313" key="3">
    <source>
        <dbReference type="Proteomes" id="UP000323632"/>
    </source>
</evidence>
<protein>
    <submittedName>
        <fullName evidence="2">Uncharacterized protein</fullName>
    </submittedName>
</protein>
<organism evidence="2 3">
    <name type="scientific">Taibaiella lutea</name>
    <dbReference type="NCBI Taxonomy" id="2608001"/>
    <lineage>
        <taxon>Bacteria</taxon>
        <taxon>Pseudomonadati</taxon>
        <taxon>Bacteroidota</taxon>
        <taxon>Chitinophagia</taxon>
        <taxon>Chitinophagales</taxon>
        <taxon>Chitinophagaceae</taxon>
        <taxon>Taibaiella</taxon>
    </lineage>
</organism>
<dbReference type="PROSITE" id="PS51257">
    <property type="entry name" value="PROKAR_LIPOPROTEIN"/>
    <property type="match status" value="1"/>
</dbReference>
<dbReference type="RefSeq" id="WP_150033776.1">
    <property type="nucleotide sequence ID" value="NZ_VWSH01000004.1"/>
</dbReference>
<accession>A0A5M6CBA8</accession>
<evidence type="ECO:0000313" key="2">
    <source>
        <dbReference type="EMBL" id="KAA5532273.1"/>
    </source>
</evidence>
<proteinExistence type="predicted"/>
<feature type="transmembrane region" description="Helical" evidence="1">
    <location>
        <begin position="97"/>
        <end position="119"/>
    </location>
</feature>
<gene>
    <name evidence="2" type="ORF">F0919_15870</name>
</gene>
<feature type="transmembrane region" description="Helical" evidence="1">
    <location>
        <begin position="32"/>
        <end position="50"/>
    </location>
</feature>
<dbReference type="AlphaFoldDB" id="A0A5M6CBA8"/>
<keyword evidence="1" id="KW-0812">Transmembrane</keyword>
<sequence>MRKKVISTAIILSIIGCLLIFSWTMILVDNYVIRWRNVTGLILFIPLPILIIKKYSLVVLATGIYLLLGSFRLLSLVPGVWESSVSVGKFEISGFDWLSLVLLILYFILHIDILINIELDYKERRAKMRNDVK</sequence>
<keyword evidence="1" id="KW-0472">Membrane</keyword>
<evidence type="ECO:0000256" key="1">
    <source>
        <dbReference type="SAM" id="Phobius"/>
    </source>
</evidence>